<reference evidence="1" key="1">
    <citation type="submission" date="2023-03" db="EMBL/GenBank/DDBJ databases">
        <authorList>
            <person name="Shen W."/>
            <person name="Cai J."/>
        </authorList>
    </citation>
    <scope>NUCLEOTIDE SEQUENCE</scope>
    <source>
        <strain evidence="1">B245-2</strain>
    </source>
</reference>
<gene>
    <name evidence="1" type="ORF">P7H47_11715</name>
</gene>
<evidence type="ECO:0000313" key="2">
    <source>
        <dbReference type="Proteomes" id="UP001255696"/>
    </source>
</evidence>
<comment type="caution">
    <text evidence="1">The sequence shown here is derived from an EMBL/GenBank/DDBJ whole genome shotgun (WGS) entry which is preliminary data.</text>
</comment>
<dbReference type="EMBL" id="JARQBI010000057">
    <property type="protein sequence ID" value="MDT2797900.1"/>
    <property type="molecule type" value="Genomic_DNA"/>
</dbReference>
<name>A0AAW8TRN8_9ENTE</name>
<accession>A0AAW8TRN8</accession>
<organism evidence="1 2">
    <name type="scientific">Enterococcus cecorum</name>
    <dbReference type="NCBI Taxonomy" id="44008"/>
    <lineage>
        <taxon>Bacteria</taxon>
        <taxon>Bacillati</taxon>
        <taxon>Bacillota</taxon>
        <taxon>Bacilli</taxon>
        <taxon>Lactobacillales</taxon>
        <taxon>Enterococcaceae</taxon>
        <taxon>Enterococcus</taxon>
    </lineage>
</organism>
<dbReference type="InterPro" id="IPR025591">
    <property type="entry name" value="RloB"/>
</dbReference>
<dbReference type="AlphaFoldDB" id="A0AAW8TRN8"/>
<dbReference type="Proteomes" id="UP001255696">
    <property type="component" value="Unassembled WGS sequence"/>
</dbReference>
<protein>
    <submittedName>
        <fullName evidence="1">RloB family protein</fullName>
    </submittedName>
</protein>
<sequence length="173" mass="20166">MYSEGQTERIYFEALNRRFNASNIKVKPISIERQSKALVTKALKRIKKNEDSKNLNIEQAISLANKSKLGIKGQLKIGFSNESFEVWLLSHFENVLKYHSLTRKQTYQKLTTYLNVTDYEKLKADENLGNLFVELVKSAINIGIYFNQLPCQEMMQAPYTNLGWIVEEIYFQK</sequence>
<dbReference type="Pfam" id="PF13707">
    <property type="entry name" value="RloB"/>
    <property type="match status" value="1"/>
</dbReference>
<dbReference type="RefSeq" id="WP_363590621.1">
    <property type="nucleotide sequence ID" value="NZ_WJER01000053.1"/>
</dbReference>
<evidence type="ECO:0000313" key="1">
    <source>
        <dbReference type="EMBL" id="MDT2797900.1"/>
    </source>
</evidence>
<proteinExistence type="predicted"/>